<protein>
    <submittedName>
        <fullName evidence="1">Uncharacterized protein</fullName>
    </submittedName>
</protein>
<proteinExistence type="predicted"/>
<dbReference type="EMBL" id="KL367523">
    <property type="protein sequence ID" value="KFD66564.1"/>
    <property type="molecule type" value="Genomic_DNA"/>
</dbReference>
<evidence type="ECO:0000313" key="1">
    <source>
        <dbReference type="EMBL" id="KFD66564.1"/>
    </source>
</evidence>
<sequence>MDRRCETMTTRLNRALLFIDQCKAATRRNHREGDVDFTKPRRLSMSDVKLRITIAVVVDAKTRAAANANEIDAMREAKEKVEIFAHRETTGHRTLTGPTLV</sequence>
<dbReference type="AlphaFoldDB" id="A0A085NAR8"/>
<name>A0A085NAR8_9BILA</name>
<accession>A0A085NAR8</accession>
<dbReference type="Proteomes" id="UP000030758">
    <property type="component" value="Unassembled WGS sequence"/>
</dbReference>
<reference evidence="1" key="1">
    <citation type="journal article" date="2014" name="Nat. Genet.">
        <title>Genome and transcriptome of the porcine whipworm Trichuris suis.</title>
        <authorList>
            <person name="Jex A.R."/>
            <person name="Nejsum P."/>
            <person name="Schwarz E.M."/>
            <person name="Hu L."/>
            <person name="Young N.D."/>
            <person name="Hall R.S."/>
            <person name="Korhonen P.K."/>
            <person name="Liao S."/>
            <person name="Thamsborg S."/>
            <person name="Xia J."/>
            <person name="Xu P."/>
            <person name="Wang S."/>
            <person name="Scheerlinck J.P."/>
            <person name="Hofmann A."/>
            <person name="Sternberg P.W."/>
            <person name="Wang J."/>
            <person name="Gasser R.B."/>
        </authorList>
    </citation>
    <scope>NUCLEOTIDE SEQUENCE [LARGE SCALE GENOMIC DNA]</scope>
    <source>
        <strain evidence="1">DCEP-RM93F</strain>
    </source>
</reference>
<organism evidence="1">
    <name type="scientific">Trichuris suis</name>
    <name type="common">pig whipworm</name>
    <dbReference type="NCBI Taxonomy" id="68888"/>
    <lineage>
        <taxon>Eukaryota</taxon>
        <taxon>Metazoa</taxon>
        <taxon>Ecdysozoa</taxon>
        <taxon>Nematoda</taxon>
        <taxon>Enoplea</taxon>
        <taxon>Dorylaimia</taxon>
        <taxon>Trichinellida</taxon>
        <taxon>Trichuridae</taxon>
        <taxon>Trichuris</taxon>
    </lineage>
</organism>
<gene>
    <name evidence="1" type="ORF">M514_01562</name>
</gene>